<sequence>MMTDWGTTAAGDTARLIELSEGDLTVLLCTFGARIHSVRLEGVDHDLTLPARSLRDYEGEMGYHGALVGPVVNRIGGARATIDGEEVSFEGNQDGRVTLHSGDAGTWNKVWQVVEAADGFAHLAVDLPDGEGGFPGNRRIEAVFELRGGALTMTVTATTDAPTLMNCANHSYWRVEDSDTWEGWTLTVDADHVTEVDADTVPTGRILPVEETGLDCRTGKVLRMGDFVADDNLCLSDTRQDLREVASLRGGTGTTLRISTTETGLQVWDGRKPAGGYAPYCALALEAQAWPDAPHHDAFPSILLVPGEEYRAVTRWAFARD</sequence>
<dbReference type="GO" id="GO:0004034">
    <property type="term" value="F:aldose 1-epimerase activity"/>
    <property type="evidence" value="ECO:0007669"/>
    <property type="project" value="TreeGrafter"/>
</dbReference>
<evidence type="ECO:0000313" key="4">
    <source>
        <dbReference type="EMBL" id="SHI80476.1"/>
    </source>
</evidence>
<dbReference type="RefSeq" id="WP_244526316.1">
    <property type="nucleotide sequence ID" value="NZ_FQYO01000003.1"/>
</dbReference>
<accession>A0A1M6E4P8</accession>
<gene>
    <name evidence="4" type="ORF">SAMN05444417_1802</name>
</gene>
<keyword evidence="5" id="KW-1185">Reference proteome</keyword>
<proteinExistence type="inferred from homology"/>
<dbReference type="InterPro" id="IPR008183">
    <property type="entry name" value="Aldose_1/G6P_1-epimerase"/>
</dbReference>
<dbReference type="GO" id="GO:0030246">
    <property type="term" value="F:carbohydrate binding"/>
    <property type="evidence" value="ECO:0007669"/>
    <property type="project" value="InterPro"/>
</dbReference>
<dbReference type="EMBL" id="FQYO01000003">
    <property type="protein sequence ID" value="SHI80476.1"/>
    <property type="molecule type" value="Genomic_DNA"/>
</dbReference>
<comment type="similarity">
    <text evidence="1">Belongs to the aldose epimerase family.</text>
</comment>
<evidence type="ECO:0000256" key="1">
    <source>
        <dbReference type="ARBA" id="ARBA00006206"/>
    </source>
</evidence>
<dbReference type="STRING" id="1447782.SAMN05444417_1802"/>
<dbReference type="InterPro" id="IPR047215">
    <property type="entry name" value="Galactose_mutarotase-like"/>
</dbReference>
<organism evidence="4 5">
    <name type="scientific">Wenxinia saemankumensis</name>
    <dbReference type="NCBI Taxonomy" id="1447782"/>
    <lineage>
        <taxon>Bacteria</taxon>
        <taxon>Pseudomonadati</taxon>
        <taxon>Pseudomonadota</taxon>
        <taxon>Alphaproteobacteria</taxon>
        <taxon>Rhodobacterales</taxon>
        <taxon>Roseobacteraceae</taxon>
        <taxon>Wenxinia</taxon>
    </lineage>
</organism>
<evidence type="ECO:0000313" key="5">
    <source>
        <dbReference type="Proteomes" id="UP000184292"/>
    </source>
</evidence>
<dbReference type="SUPFAM" id="SSF74650">
    <property type="entry name" value="Galactose mutarotase-like"/>
    <property type="match status" value="1"/>
</dbReference>
<keyword evidence="2" id="KW-0413">Isomerase</keyword>
<dbReference type="Pfam" id="PF01263">
    <property type="entry name" value="Aldose_epim"/>
    <property type="match status" value="1"/>
</dbReference>
<dbReference type="CDD" id="cd09019">
    <property type="entry name" value="galactose_mutarotase_like"/>
    <property type="match status" value="1"/>
</dbReference>
<dbReference type="PANTHER" id="PTHR10091:SF49">
    <property type="entry name" value="ALDOSE 1-EPIMERASE"/>
    <property type="match status" value="1"/>
</dbReference>
<evidence type="ECO:0000256" key="3">
    <source>
        <dbReference type="ARBA" id="ARBA00023277"/>
    </source>
</evidence>
<reference evidence="4 5" key="1">
    <citation type="submission" date="2016-11" db="EMBL/GenBank/DDBJ databases">
        <authorList>
            <person name="Jaros S."/>
            <person name="Januszkiewicz K."/>
            <person name="Wedrychowicz H."/>
        </authorList>
    </citation>
    <scope>NUCLEOTIDE SEQUENCE [LARGE SCALE GENOMIC DNA]</scope>
    <source>
        <strain evidence="4 5">DSM 100565</strain>
    </source>
</reference>
<dbReference type="InterPro" id="IPR011013">
    <property type="entry name" value="Gal_mutarotase_sf_dom"/>
</dbReference>
<dbReference type="InterPro" id="IPR014718">
    <property type="entry name" value="GH-type_carb-bd"/>
</dbReference>
<dbReference type="GO" id="GO:0006006">
    <property type="term" value="P:glucose metabolic process"/>
    <property type="evidence" value="ECO:0007669"/>
    <property type="project" value="TreeGrafter"/>
</dbReference>
<dbReference type="AlphaFoldDB" id="A0A1M6E4P8"/>
<dbReference type="GO" id="GO:0033499">
    <property type="term" value="P:galactose catabolic process via UDP-galactose, Leloir pathway"/>
    <property type="evidence" value="ECO:0007669"/>
    <property type="project" value="TreeGrafter"/>
</dbReference>
<dbReference type="Gene3D" id="2.70.98.10">
    <property type="match status" value="1"/>
</dbReference>
<dbReference type="PANTHER" id="PTHR10091">
    <property type="entry name" value="ALDOSE-1-EPIMERASE"/>
    <property type="match status" value="1"/>
</dbReference>
<dbReference type="Proteomes" id="UP000184292">
    <property type="component" value="Unassembled WGS sequence"/>
</dbReference>
<protein>
    <submittedName>
        <fullName evidence="4">Aldose 1-epimerase</fullName>
    </submittedName>
</protein>
<keyword evidence="3" id="KW-0119">Carbohydrate metabolism</keyword>
<name>A0A1M6E4P8_9RHOB</name>
<evidence type="ECO:0000256" key="2">
    <source>
        <dbReference type="ARBA" id="ARBA00023235"/>
    </source>
</evidence>